<evidence type="ECO:0000259" key="4">
    <source>
        <dbReference type="Pfam" id="PF22725"/>
    </source>
</evidence>
<dbReference type="PANTHER" id="PTHR43818">
    <property type="entry name" value="BCDNA.GH03377"/>
    <property type="match status" value="1"/>
</dbReference>
<dbReference type="InterPro" id="IPR055170">
    <property type="entry name" value="GFO_IDH_MocA-like_dom"/>
</dbReference>
<gene>
    <name evidence="5" type="ORF">LSH36_595g00016</name>
</gene>
<name>A0AAD9MXG5_9ANNE</name>
<dbReference type="SUPFAM" id="SSF55347">
    <property type="entry name" value="Glyceraldehyde-3-phosphate dehydrogenase-like, C-terminal domain"/>
    <property type="match status" value="1"/>
</dbReference>
<feature type="domain" description="GFO/IDH/MocA-like oxidoreductase" evidence="4">
    <location>
        <begin position="172"/>
        <end position="302"/>
    </location>
</feature>
<keyword evidence="6" id="KW-1185">Reference proteome</keyword>
<dbReference type="InterPro" id="IPR036291">
    <property type="entry name" value="NAD(P)-bd_dom_sf"/>
</dbReference>
<dbReference type="Pfam" id="PF01408">
    <property type="entry name" value="GFO_IDH_MocA"/>
    <property type="match status" value="1"/>
</dbReference>
<evidence type="ECO:0000313" key="6">
    <source>
        <dbReference type="Proteomes" id="UP001208570"/>
    </source>
</evidence>
<comment type="similarity">
    <text evidence="1">Belongs to the Gfo/Idh/MocA family.</text>
</comment>
<evidence type="ECO:0000259" key="3">
    <source>
        <dbReference type="Pfam" id="PF01408"/>
    </source>
</evidence>
<dbReference type="Pfam" id="PF22725">
    <property type="entry name" value="GFO_IDH_MocA_C3"/>
    <property type="match status" value="1"/>
</dbReference>
<proteinExistence type="inferred from homology"/>
<dbReference type="PANTHER" id="PTHR43818:SF11">
    <property type="entry name" value="BCDNA.GH03377"/>
    <property type="match status" value="1"/>
</dbReference>
<dbReference type="EMBL" id="JAODUP010000595">
    <property type="protein sequence ID" value="KAK2146589.1"/>
    <property type="molecule type" value="Genomic_DNA"/>
</dbReference>
<feature type="domain" description="Gfo/Idh/MocA-like oxidoreductase N-terminal" evidence="3">
    <location>
        <begin position="47"/>
        <end position="157"/>
    </location>
</feature>
<evidence type="ECO:0000313" key="5">
    <source>
        <dbReference type="EMBL" id="KAK2146589.1"/>
    </source>
</evidence>
<sequence length="435" mass="48784">MPPTSILRVAIRRTPGGKRACGRPKEVWRQCPSEAVHTMSTTELPGIGVFGTGTAVRCLVPILKYHGFRVEALWGRTKDSVEECAKDLQIGFKTNKVDDVLLHKDVDLVFIHCPPHLQAPIAAKALGIGKHVICGTPAGPSQVDALKMVHAAEYYPKLMSLMCNGLRFLPCFQKMKQMIDDSYIGRISVVEARVYCGSFVKDKYDWMCDELMGGGVLNTYGSIIIDLITYLTKQHAVRVHGMLRTFTKNTEKIRGIRQITSDDFCTFQMELDKGACVTVTINSHIPGQYVHEVLICGSKGRLIVRGMDLFGTKNDAAKEEIFYHEAPDILDQERTGVSESIRADIPIPHLKGLMRLIHSVKDAFKMVPEDKHAWSDHPVSQASTFKDGQYIQTVVDMLYQSSRSRDWVKIDILNEEPDPAPYLSDAMRRSTFSLR</sequence>
<dbReference type="GO" id="GO:0016491">
    <property type="term" value="F:oxidoreductase activity"/>
    <property type="evidence" value="ECO:0007669"/>
    <property type="project" value="UniProtKB-KW"/>
</dbReference>
<organism evidence="5 6">
    <name type="scientific">Paralvinella palmiformis</name>
    <dbReference type="NCBI Taxonomy" id="53620"/>
    <lineage>
        <taxon>Eukaryota</taxon>
        <taxon>Metazoa</taxon>
        <taxon>Spiralia</taxon>
        <taxon>Lophotrochozoa</taxon>
        <taxon>Annelida</taxon>
        <taxon>Polychaeta</taxon>
        <taxon>Sedentaria</taxon>
        <taxon>Canalipalpata</taxon>
        <taxon>Terebellida</taxon>
        <taxon>Terebelliformia</taxon>
        <taxon>Alvinellidae</taxon>
        <taxon>Paralvinella</taxon>
    </lineage>
</organism>
<evidence type="ECO:0000256" key="2">
    <source>
        <dbReference type="ARBA" id="ARBA00023002"/>
    </source>
</evidence>
<dbReference type="AlphaFoldDB" id="A0AAD9MXG5"/>
<dbReference type="Gene3D" id="3.30.360.10">
    <property type="entry name" value="Dihydrodipicolinate Reductase, domain 2"/>
    <property type="match status" value="1"/>
</dbReference>
<accession>A0AAD9MXG5</accession>
<comment type="caution">
    <text evidence="5">The sequence shown here is derived from an EMBL/GenBank/DDBJ whole genome shotgun (WGS) entry which is preliminary data.</text>
</comment>
<dbReference type="Proteomes" id="UP001208570">
    <property type="component" value="Unassembled WGS sequence"/>
</dbReference>
<dbReference type="SUPFAM" id="SSF51735">
    <property type="entry name" value="NAD(P)-binding Rossmann-fold domains"/>
    <property type="match status" value="1"/>
</dbReference>
<dbReference type="InterPro" id="IPR050463">
    <property type="entry name" value="Gfo/Idh/MocA_oxidrdct_glycsds"/>
</dbReference>
<protein>
    <submittedName>
        <fullName evidence="5">Uncharacterized protein</fullName>
    </submittedName>
</protein>
<reference evidence="5" key="1">
    <citation type="journal article" date="2023" name="Mol. Biol. Evol.">
        <title>Third-Generation Sequencing Reveals the Adaptive Role of the Epigenome in Three Deep-Sea Polychaetes.</title>
        <authorList>
            <person name="Perez M."/>
            <person name="Aroh O."/>
            <person name="Sun Y."/>
            <person name="Lan Y."/>
            <person name="Juniper S.K."/>
            <person name="Young C.R."/>
            <person name="Angers B."/>
            <person name="Qian P.Y."/>
        </authorList>
    </citation>
    <scope>NUCLEOTIDE SEQUENCE</scope>
    <source>
        <strain evidence="5">P08H-3</strain>
    </source>
</reference>
<dbReference type="Gene3D" id="3.40.50.720">
    <property type="entry name" value="NAD(P)-binding Rossmann-like Domain"/>
    <property type="match status" value="1"/>
</dbReference>
<dbReference type="InterPro" id="IPR000683">
    <property type="entry name" value="Gfo/Idh/MocA-like_OxRdtase_N"/>
</dbReference>
<dbReference type="GO" id="GO:0000166">
    <property type="term" value="F:nucleotide binding"/>
    <property type="evidence" value="ECO:0007669"/>
    <property type="project" value="InterPro"/>
</dbReference>
<keyword evidence="2" id="KW-0560">Oxidoreductase</keyword>
<evidence type="ECO:0000256" key="1">
    <source>
        <dbReference type="ARBA" id="ARBA00010928"/>
    </source>
</evidence>